<accession>A0A062TYE0</accession>
<keyword evidence="1" id="KW-0812">Transmembrane</keyword>
<feature type="transmembrane region" description="Helical" evidence="1">
    <location>
        <begin position="74"/>
        <end position="95"/>
    </location>
</feature>
<evidence type="ECO:0000313" key="2">
    <source>
        <dbReference type="EMBL" id="KCZ50508.1"/>
    </source>
</evidence>
<keyword evidence="1" id="KW-0472">Membrane</keyword>
<evidence type="ECO:0008006" key="4">
    <source>
        <dbReference type="Google" id="ProtNLM"/>
    </source>
</evidence>
<reference evidence="2 3" key="1">
    <citation type="journal article" date="2014" name="Antonie Van Leeuwenhoek">
        <title>Hyphomonas beringensis sp. nov. and Hyphomonas chukchiensis sp. nov., isolated from surface seawater of the Bering Sea and Chukchi Sea.</title>
        <authorList>
            <person name="Li C."/>
            <person name="Lai Q."/>
            <person name="Li G."/>
            <person name="Dong C."/>
            <person name="Wang J."/>
            <person name="Liao Y."/>
            <person name="Shao Z."/>
        </authorList>
    </citation>
    <scope>NUCLEOTIDE SEQUENCE [LARGE SCALE GENOMIC DNA]</scope>
    <source>
        <strain evidence="2 3">25B14_1</strain>
    </source>
</reference>
<dbReference type="PATRIC" id="fig|1280946.3.peg.3503"/>
<dbReference type="RefSeq" id="WP_034799727.1">
    <property type="nucleotide sequence ID" value="NZ_AWFF01000109.1"/>
</dbReference>
<gene>
    <name evidence="2" type="ORF">HY29_07020</name>
</gene>
<dbReference type="AlphaFoldDB" id="A0A062TYE0"/>
<proteinExistence type="predicted"/>
<evidence type="ECO:0000313" key="3">
    <source>
        <dbReference type="Proteomes" id="UP000027037"/>
    </source>
</evidence>
<sequence length="125" mass="13214">MIWLGRICTGLVFLFSLMMAGMAFVSPDRMAETLGLGAVTGLGQNTVRADMGAFFLASVIGAGGALFKGRITWLWLPIMLYGLAVTGRFLGLVVSGVPEGVAQPIIIELVIVALSVIGLRFSRPN</sequence>
<name>A0A062TYE0_9PROT</name>
<organism evidence="2 3">
    <name type="scientific">Hyphomonas beringensis</name>
    <dbReference type="NCBI Taxonomy" id="1280946"/>
    <lineage>
        <taxon>Bacteria</taxon>
        <taxon>Pseudomonadati</taxon>
        <taxon>Pseudomonadota</taxon>
        <taxon>Alphaproteobacteria</taxon>
        <taxon>Hyphomonadales</taxon>
        <taxon>Hyphomonadaceae</taxon>
        <taxon>Hyphomonas</taxon>
    </lineage>
</organism>
<dbReference type="OrthoDB" id="5875348at2"/>
<evidence type="ECO:0000256" key="1">
    <source>
        <dbReference type="SAM" id="Phobius"/>
    </source>
</evidence>
<keyword evidence="1" id="KW-1133">Transmembrane helix</keyword>
<dbReference type="Proteomes" id="UP000027037">
    <property type="component" value="Unassembled WGS sequence"/>
</dbReference>
<keyword evidence="3" id="KW-1185">Reference proteome</keyword>
<feature type="transmembrane region" description="Helical" evidence="1">
    <location>
        <begin position="49"/>
        <end position="67"/>
    </location>
</feature>
<dbReference type="EMBL" id="AWFF01000109">
    <property type="protein sequence ID" value="KCZ50508.1"/>
    <property type="molecule type" value="Genomic_DNA"/>
</dbReference>
<feature type="transmembrane region" description="Helical" evidence="1">
    <location>
        <begin position="101"/>
        <end position="121"/>
    </location>
</feature>
<protein>
    <recommendedName>
        <fullName evidence="4">DUF4345 domain-containing protein</fullName>
    </recommendedName>
</protein>
<comment type="caution">
    <text evidence="2">The sequence shown here is derived from an EMBL/GenBank/DDBJ whole genome shotgun (WGS) entry which is preliminary data.</text>
</comment>